<protein>
    <submittedName>
        <fullName evidence="1">Uncharacterized protein</fullName>
    </submittedName>
</protein>
<evidence type="ECO:0000313" key="1">
    <source>
        <dbReference type="EMBL" id="KKL83789.1"/>
    </source>
</evidence>
<comment type="caution">
    <text evidence="1">The sequence shown here is derived from an EMBL/GenBank/DDBJ whole genome shotgun (WGS) entry which is preliminary data.</text>
</comment>
<sequence length="78" mass="8604">MSDLTSETVKQAIDLGGSANFRDTSPIRQAADRWAEAARLANEQAEDEGLWFQAVTAPEAYLQQELRRLHAALTGDTE</sequence>
<proteinExistence type="predicted"/>
<reference evidence="1" key="1">
    <citation type="journal article" date="2015" name="Nature">
        <title>Complex archaea that bridge the gap between prokaryotes and eukaryotes.</title>
        <authorList>
            <person name="Spang A."/>
            <person name="Saw J.H."/>
            <person name="Jorgensen S.L."/>
            <person name="Zaremba-Niedzwiedzka K."/>
            <person name="Martijn J."/>
            <person name="Lind A.E."/>
            <person name="van Eijk R."/>
            <person name="Schleper C."/>
            <person name="Guy L."/>
            <person name="Ettema T.J."/>
        </authorList>
    </citation>
    <scope>NUCLEOTIDE SEQUENCE</scope>
</reference>
<dbReference type="AlphaFoldDB" id="A0A0F9FBU2"/>
<organism evidence="1">
    <name type="scientific">marine sediment metagenome</name>
    <dbReference type="NCBI Taxonomy" id="412755"/>
    <lineage>
        <taxon>unclassified sequences</taxon>
        <taxon>metagenomes</taxon>
        <taxon>ecological metagenomes</taxon>
    </lineage>
</organism>
<name>A0A0F9FBU2_9ZZZZ</name>
<dbReference type="EMBL" id="LAZR01021882">
    <property type="protein sequence ID" value="KKL83789.1"/>
    <property type="molecule type" value="Genomic_DNA"/>
</dbReference>
<gene>
    <name evidence="1" type="ORF">LCGC14_1971220</name>
</gene>
<accession>A0A0F9FBU2</accession>